<dbReference type="FunFam" id="3.40.50.360:FF:000001">
    <property type="entry name" value="NAD(P)H dehydrogenase (Quinone) FQR1-like"/>
    <property type="match status" value="1"/>
</dbReference>
<protein>
    <submittedName>
        <fullName evidence="3">NAD(P)H:quinone oxidoreductase, type IV</fullName>
    </submittedName>
</protein>
<comment type="caution">
    <text evidence="3">The sequence shown here is derived from an EMBL/GenBank/DDBJ whole genome shotgun (WGS) entry which is preliminary data.</text>
</comment>
<feature type="domain" description="Flavodoxin-like" evidence="2">
    <location>
        <begin position="3"/>
        <end position="194"/>
    </location>
</feature>
<evidence type="ECO:0000313" key="4">
    <source>
        <dbReference type="Proteomes" id="UP000319619"/>
    </source>
</evidence>
<dbReference type="InterPro" id="IPR008254">
    <property type="entry name" value="Flavodoxin/NO_synth"/>
</dbReference>
<dbReference type="InterPro" id="IPR010089">
    <property type="entry name" value="Flavoprotein_WrbA-like"/>
</dbReference>
<dbReference type="InterPro" id="IPR029039">
    <property type="entry name" value="Flavoprotein-like_sf"/>
</dbReference>
<dbReference type="NCBIfam" id="TIGR01755">
    <property type="entry name" value="flav_wrbA"/>
    <property type="match status" value="1"/>
</dbReference>
<dbReference type="InterPro" id="IPR005025">
    <property type="entry name" value="FMN_Rdtase-like_dom"/>
</dbReference>
<name>A0A532UU88_UNCL8</name>
<dbReference type="GO" id="GO:0016020">
    <property type="term" value="C:membrane"/>
    <property type="evidence" value="ECO:0007669"/>
    <property type="project" value="TreeGrafter"/>
</dbReference>
<dbReference type="NCBIfam" id="NF002999">
    <property type="entry name" value="PRK03767.1"/>
    <property type="match status" value="1"/>
</dbReference>
<dbReference type="SUPFAM" id="SSF52218">
    <property type="entry name" value="Flavoproteins"/>
    <property type="match status" value="1"/>
</dbReference>
<dbReference type="PROSITE" id="PS50902">
    <property type="entry name" value="FLAVODOXIN_LIKE"/>
    <property type="match status" value="1"/>
</dbReference>
<dbReference type="EMBL" id="NJBN01000009">
    <property type="protein sequence ID" value="TKJ38516.1"/>
    <property type="molecule type" value="Genomic_DNA"/>
</dbReference>
<evidence type="ECO:0000256" key="1">
    <source>
        <dbReference type="ARBA" id="ARBA00006961"/>
    </source>
</evidence>
<evidence type="ECO:0000313" key="3">
    <source>
        <dbReference type="EMBL" id="TKJ38516.1"/>
    </source>
</evidence>
<dbReference type="PANTHER" id="PTHR30546">
    <property type="entry name" value="FLAVODOXIN-RELATED PROTEIN WRBA-RELATED"/>
    <property type="match status" value="1"/>
</dbReference>
<dbReference type="GO" id="GO:0010181">
    <property type="term" value="F:FMN binding"/>
    <property type="evidence" value="ECO:0007669"/>
    <property type="project" value="InterPro"/>
</dbReference>
<accession>A0A532UU88</accession>
<evidence type="ECO:0000259" key="2">
    <source>
        <dbReference type="PROSITE" id="PS50902"/>
    </source>
</evidence>
<dbReference type="Pfam" id="PF03358">
    <property type="entry name" value="FMN_red"/>
    <property type="match status" value="1"/>
</dbReference>
<dbReference type="GO" id="GO:0003955">
    <property type="term" value="F:NAD(P)H dehydrogenase (quinone) activity"/>
    <property type="evidence" value="ECO:0007669"/>
    <property type="project" value="InterPro"/>
</dbReference>
<comment type="similarity">
    <text evidence="1">Belongs to the WrbA family.</text>
</comment>
<sequence>MKILVLYYSATGNIFKMAQAVTKGITEVPGVVGNLRRVPETLPQEEIRSNPAMKATAELQRDVSIVSKKDLIKCDGLVLGTPTRFGNMCAQMKAFIDSTGDLWSKGTLVDKPAGVFCSSNSLHGGQESTLLATYLPLLHHGMLIVGLPFSLPELMKADLGGSPYGATTVVRTSEGQGPTENDLAIARALGRRVATFTAKLRG</sequence>
<dbReference type="PANTHER" id="PTHR30546:SF23">
    <property type="entry name" value="FLAVOPROTEIN-LIKE PROTEIN YCP4-RELATED"/>
    <property type="match status" value="1"/>
</dbReference>
<proteinExistence type="inferred from homology"/>
<reference evidence="3 4" key="1">
    <citation type="submission" date="2017-06" db="EMBL/GenBank/DDBJ databases">
        <title>Novel microbial phyla capable of carbon fixation and sulfur reduction in deep-sea sediments.</title>
        <authorList>
            <person name="Huang J."/>
            <person name="Baker B."/>
            <person name="Wang Y."/>
        </authorList>
    </citation>
    <scope>NUCLEOTIDE SEQUENCE [LARGE SCALE GENOMIC DNA]</scope>
    <source>
        <strain evidence="3">B3_LCP</strain>
    </source>
</reference>
<dbReference type="Proteomes" id="UP000319619">
    <property type="component" value="Unassembled WGS sequence"/>
</dbReference>
<dbReference type="AlphaFoldDB" id="A0A532UU88"/>
<gene>
    <name evidence="3" type="primary">wrbA</name>
    <name evidence="3" type="ORF">CEE37_12170</name>
</gene>
<dbReference type="Gene3D" id="3.40.50.360">
    <property type="match status" value="1"/>
</dbReference>
<organism evidence="3 4">
    <name type="scientific">candidate division LCP-89 bacterium B3_LCP</name>
    <dbReference type="NCBI Taxonomy" id="2012998"/>
    <lineage>
        <taxon>Bacteria</taxon>
        <taxon>Pseudomonadati</taxon>
        <taxon>Bacteria division LCP-89</taxon>
    </lineage>
</organism>